<evidence type="ECO:0000313" key="2">
    <source>
        <dbReference type="EMBL" id="KAF9526538.1"/>
    </source>
</evidence>
<accession>A0A9P6EBT2</accession>
<proteinExistence type="predicted"/>
<evidence type="ECO:0000256" key="1">
    <source>
        <dbReference type="SAM" id="SignalP"/>
    </source>
</evidence>
<dbReference type="InterPro" id="IPR038921">
    <property type="entry name" value="YOR389W-like"/>
</dbReference>
<evidence type="ECO:0000313" key="3">
    <source>
        <dbReference type="Proteomes" id="UP000807306"/>
    </source>
</evidence>
<dbReference type="OrthoDB" id="10261782at2759"/>
<protein>
    <submittedName>
        <fullName evidence="2">Uncharacterized protein</fullName>
    </submittedName>
</protein>
<organism evidence="2 3">
    <name type="scientific">Crepidotus variabilis</name>
    <dbReference type="NCBI Taxonomy" id="179855"/>
    <lineage>
        <taxon>Eukaryota</taxon>
        <taxon>Fungi</taxon>
        <taxon>Dikarya</taxon>
        <taxon>Basidiomycota</taxon>
        <taxon>Agaricomycotina</taxon>
        <taxon>Agaricomycetes</taxon>
        <taxon>Agaricomycetidae</taxon>
        <taxon>Agaricales</taxon>
        <taxon>Agaricineae</taxon>
        <taxon>Crepidotaceae</taxon>
        <taxon>Crepidotus</taxon>
    </lineage>
</organism>
<reference evidence="2" key="1">
    <citation type="submission" date="2020-11" db="EMBL/GenBank/DDBJ databases">
        <authorList>
            <consortium name="DOE Joint Genome Institute"/>
            <person name="Ahrendt S."/>
            <person name="Riley R."/>
            <person name="Andreopoulos W."/>
            <person name="Labutti K."/>
            <person name="Pangilinan J."/>
            <person name="Ruiz-Duenas F.J."/>
            <person name="Barrasa J.M."/>
            <person name="Sanchez-Garcia M."/>
            <person name="Camarero S."/>
            <person name="Miyauchi S."/>
            <person name="Serrano A."/>
            <person name="Linde D."/>
            <person name="Babiker R."/>
            <person name="Drula E."/>
            <person name="Ayuso-Fernandez I."/>
            <person name="Pacheco R."/>
            <person name="Padilla G."/>
            <person name="Ferreira P."/>
            <person name="Barriuso J."/>
            <person name="Kellner H."/>
            <person name="Castanera R."/>
            <person name="Alfaro M."/>
            <person name="Ramirez L."/>
            <person name="Pisabarro A.G."/>
            <person name="Kuo A."/>
            <person name="Tritt A."/>
            <person name="Lipzen A."/>
            <person name="He G."/>
            <person name="Yan M."/>
            <person name="Ng V."/>
            <person name="Cullen D."/>
            <person name="Martin F."/>
            <person name="Rosso M.-N."/>
            <person name="Henrissat B."/>
            <person name="Hibbett D."/>
            <person name="Martinez A.T."/>
            <person name="Grigoriev I.V."/>
        </authorList>
    </citation>
    <scope>NUCLEOTIDE SEQUENCE</scope>
    <source>
        <strain evidence="2">CBS 506.95</strain>
    </source>
</reference>
<comment type="caution">
    <text evidence="2">The sequence shown here is derived from an EMBL/GenBank/DDBJ whole genome shotgun (WGS) entry which is preliminary data.</text>
</comment>
<dbReference type="Proteomes" id="UP000807306">
    <property type="component" value="Unassembled WGS sequence"/>
</dbReference>
<feature type="signal peptide" evidence="1">
    <location>
        <begin position="1"/>
        <end position="16"/>
    </location>
</feature>
<dbReference type="PANTHER" id="PTHR35204">
    <property type="entry name" value="YALI0A21131P"/>
    <property type="match status" value="1"/>
</dbReference>
<gene>
    <name evidence="2" type="ORF">CPB83DRAFT_794652</name>
</gene>
<dbReference type="EMBL" id="MU157870">
    <property type="protein sequence ID" value="KAF9526538.1"/>
    <property type="molecule type" value="Genomic_DNA"/>
</dbReference>
<keyword evidence="1" id="KW-0732">Signal</keyword>
<feature type="chain" id="PRO_5040313534" evidence="1">
    <location>
        <begin position="17"/>
        <end position="544"/>
    </location>
</feature>
<keyword evidence="3" id="KW-1185">Reference proteome</keyword>
<name>A0A9P6EBT2_9AGAR</name>
<dbReference type="PANTHER" id="PTHR35204:SF1">
    <property type="entry name" value="ENTEROTOXIN"/>
    <property type="match status" value="1"/>
</dbReference>
<dbReference type="AlphaFoldDB" id="A0A9P6EBT2"/>
<sequence>MYLLLNFLSFLFYVRAVAISEQTSFNSQRTTTWDFSREPLVNSTGRWIFDNVNSFLKLRPNARFRNGHSIVPGVIPTGTVLYHGRGTPRLPTEPDWVSVDPEHSRLFFSVSHGEPETNGTKECWHLTLAVTNPLKVIYFDGSGAAKMLGGSMDTQDILAWGNIHPDRTYDDWARIAGLCDWAKDFGVQGFVRMEMDFEVMLCDFKTNLEVVSMLRVQPPESVWSPNSTVSDTTRVLEAGTWHDQYPSERRIKLDYSRFISFYDTSLFPSLNLHRQGQGRWAHRLGDITAEELSTLRETLNESLQGEEWGVSRSGVDWPTLLMTVEQRYSERLSVLRYILFNLATKSDRTLEDVLKQAQRHIRDMINPYLLESMHSTRSSTPYVDSATTTPDLQWASPAFAECATNHIRYLEKPSTFLGLSHSEKLLLGAIRETLTEICRVLIGMWAEGAERGLAKNSVVLSDEDELIGAGLLTLADSWRSRTQGLMNWLDWSSWAACQPACSIEEMCYMSTWPWFMGLSGVISPEEYRPFPKCIRRVEPFNDSN</sequence>